<dbReference type="Proteomes" id="UP000242008">
    <property type="component" value="Unassembled WGS sequence"/>
</dbReference>
<dbReference type="EMBL" id="PZAO01000028">
    <property type="protein sequence ID" value="PTG68541.1"/>
    <property type="molecule type" value="Genomic_DNA"/>
</dbReference>
<evidence type="ECO:0000313" key="3">
    <source>
        <dbReference type="Proteomes" id="UP000242008"/>
    </source>
</evidence>
<feature type="coiled-coil region" evidence="1">
    <location>
        <begin position="78"/>
        <end position="112"/>
    </location>
</feature>
<evidence type="ECO:0000313" key="2">
    <source>
        <dbReference type="EMBL" id="PTG68541.1"/>
    </source>
</evidence>
<evidence type="ECO:0000256" key="1">
    <source>
        <dbReference type="SAM" id="Coils"/>
    </source>
</evidence>
<proteinExistence type="predicted"/>
<sequence length="116" mass="13226">MAEMYYGYEGTPYLVMNTEDLNNLPSDVTKTPPPNGIYRPFYYDSENDTWHGSDESEFLRSIEEEKEVIPITSNDEVILSLTQKVAEQELKIDSLENTIAMLLLKNAELGDDNDVV</sequence>
<name>A0ABX5I618_STACR</name>
<dbReference type="RefSeq" id="WP_105965889.1">
    <property type="nucleotide sequence ID" value="NZ_MRZD01000001.1"/>
</dbReference>
<accession>A0ABX5I618</accession>
<keyword evidence="3" id="KW-1185">Reference proteome</keyword>
<reference evidence="2 3" key="1">
    <citation type="journal article" date="2016" name="Front. Microbiol.">
        <title>Comprehensive Phylogenetic Analysis of Bovine Non-aureus Staphylococci Species Based on Whole-Genome Sequencing.</title>
        <authorList>
            <person name="Naushad S."/>
            <person name="Barkema H.W."/>
            <person name="Luby C."/>
            <person name="Condas L.A."/>
            <person name="Nobrega D.B."/>
            <person name="Carson D.A."/>
            <person name="De Buck J."/>
        </authorList>
    </citation>
    <scope>NUCLEOTIDE SEQUENCE [LARGE SCALE GENOMIC DNA]</scope>
    <source>
        <strain evidence="2 3">SNUC 1363</strain>
    </source>
</reference>
<comment type="caution">
    <text evidence="2">The sequence shown here is derived from an EMBL/GenBank/DDBJ whole genome shotgun (WGS) entry which is preliminary data.</text>
</comment>
<organism evidence="2 3">
    <name type="scientific">Staphylococcus chromogenes</name>
    <name type="common">Staphylococcus hyicus subsp. chromogenes</name>
    <dbReference type="NCBI Taxonomy" id="46126"/>
    <lineage>
        <taxon>Bacteria</taxon>
        <taxon>Bacillati</taxon>
        <taxon>Bacillota</taxon>
        <taxon>Bacilli</taxon>
        <taxon>Bacillales</taxon>
        <taxon>Staphylococcaceae</taxon>
        <taxon>Staphylococcus</taxon>
    </lineage>
</organism>
<keyword evidence="1" id="KW-0175">Coiled coil</keyword>
<protein>
    <submittedName>
        <fullName evidence="2">Uncharacterized protein</fullName>
    </submittedName>
</protein>
<gene>
    <name evidence="2" type="ORF">BU676_10130</name>
</gene>